<proteinExistence type="predicted"/>
<feature type="domain" description="N-acetyltransferase" evidence="1">
    <location>
        <begin position="1"/>
        <end position="122"/>
    </location>
</feature>
<dbReference type="InterPro" id="IPR016181">
    <property type="entry name" value="Acyl_CoA_acyltransferase"/>
</dbReference>
<dbReference type="Gene3D" id="3.40.630.30">
    <property type="match status" value="1"/>
</dbReference>
<dbReference type="Pfam" id="PF00583">
    <property type="entry name" value="Acetyltransf_1"/>
    <property type="match status" value="1"/>
</dbReference>
<evidence type="ECO:0000259" key="1">
    <source>
        <dbReference type="PROSITE" id="PS51186"/>
    </source>
</evidence>
<reference evidence="2 3" key="1">
    <citation type="journal article" date="2016" name="Nat. Commun.">
        <title>Thousands of microbial genomes shed light on interconnected biogeochemical processes in an aquifer system.</title>
        <authorList>
            <person name="Anantharaman K."/>
            <person name="Brown C.T."/>
            <person name="Hug L.A."/>
            <person name="Sharon I."/>
            <person name="Castelle C.J."/>
            <person name="Probst A.J."/>
            <person name="Thomas B.C."/>
            <person name="Singh A."/>
            <person name="Wilkins M.J."/>
            <person name="Karaoz U."/>
            <person name="Brodie E.L."/>
            <person name="Williams K.H."/>
            <person name="Hubbard S.S."/>
            <person name="Banfield J.F."/>
        </authorList>
    </citation>
    <scope>NUCLEOTIDE SEQUENCE [LARGE SCALE GENOMIC DNA]</scope>
</reference>
<dbReference type="EMBL" id="MGFE01000006">
    <property type="protein sequence ID" value="OGL99354.1"/>
    <property type="molecule type" value="Genomic_DNA"/>
</dbReference>
<comment type="caution">
    <text evidence="2">The sequence shown here is derived from an EMBL/GenBank/DDBJ whole genome shotgun (WGS) entry which is preliminary data.</text>
</comment>
<gene>
    <name evidence="2" type="ORF">A2304_00045</name>
</gene>
<sequence length="171" mass="19480">MWADIVSQATQEEPALLRKNPDALLAQREDGLTALRFHDGHPIAHATLWHLADGWYELGTVWVARSHRGHDLSAELYRDLFRDHPERNILATTTNPASLRIGIRVGMRCVPFRALPASVWRETCCCPFAKTGSDDNVSACRQRESRCFVRVTEQTWWRLGQPAEIDFCALL</sequence>
<dbReference type="Proteomes" id="UP000176501">
    <property type="component" value="Unassembled WGS sequence"/>
</dbReference>
<protein>
    <recommendedName>
        <fullName evidence="1">N-acetyltransferase domain-containing protein</fullName>
    </recommendedName>
</protein>
<dbReference type="GO" id="GO:0016747">
    <property type="term" value="F:acyltransferase activity, transferring groups other than amino-acyl groups"/>
    <property type="evidence" value="ECO:0007669"/>
    <property type="project" value="InterPro"/>
</dbReference>
<evidence type="ECO:0000313" key="2">
    <source>
        <dbReference type="EMBL" id="OGL99354.1"/>
    </source>
</evidence>
<dbReference type="PROSITE" id="PS51186">
    <property type="entry name" value="GNAT"/>
    <property type="match status" value="1"/>
</dbReference>
<evidence type="ECO:0000313" key="3">
    <source>
        <dbReference type="Proteomes" id="UP000176501"/>
    </source>
</evidence>
<accession>A0A1F7WB81</accession>
<dbReference type="InterPro" id="IPR000182">
    <property type="entry name" value="GNAT_dom"/>
</dbReference>
<organism evidence="2 3">
    <name type="scientific">Candidatus Uhrbacteria bacterium RIFOXYB2_FULL_57_15</name>
    <dbReference type="NCBI Taxonomy" id="1802422"/>
    <lineage>
        <taxon>Bacteria</taxon>
        <taxon>Candidatus Uhriibacteriota</taxon>
    </lineage>
</organism>
<dbReference type="SUPFAM" id="SSF55729">
    <property type="entry name" value="Acyl-CoA N-acyltransferases (Nat)"/>
    <property type="match status" value="1"/>
</dbReference>
<dbReference type="AlphaFoldDB" id="A0A1F7WB81"/>
<name>A0A1F7WB81_9BACT</name>